<feature type="transmembrane region" description="Helical" evidence="1">
    <location>
        <begin position="27"/>
        <end position="45"/>
    </location>
</feature>
<organism evidence="2 3">
    <name type="scientific">Megasphaera vaginalis</name>
    <name type="common">ex Srinivasan et al. 2021</name>
    <dbReference type="NCBI Taxonomy" id="1111454"/>
    <lineage>
        <taxon>Bacteria</taxon>
        <taxon>Bacillati</taxon>
        <taxon>Bacillota</taxon>
        <taxon>Negativicutes</taxon>
        <taxon>Veillonellales</taxon>
        <taxon>Veillonellaceae</taxon>
        <taxon>Megasphaera</taxon>
    </lineage>
</organism>
<keyword evidence="3" id="KW-1185">Reference proteome</keyword>
<accession>U7UTS6</accession>
<evidence type="ECO:0000313" key="3">
    <source>
        <dbReference type="Proteomes" id="UP000017090"/>
    </source>
</evidence>
<keyword evidence="1" id="KW-0812">Transmembrane</keyword>
<protein>
    <submittedName>
        <fullName evidence="2">Uncharacterized protein</fullName>
    </submittedName>
</protein>
<dbReference type="eggNOG" id="ENOG5034AY7">
    <property type="taxonomic scope" value="Bacteria"/>
</dbReference>
<keyword evidence="1" id="KW-1133">Transmembrane helix</keyword>
<dbReference type="RefSeq" id="WP_023052762.1">
    <property type="nucleotide sequence ID" value="NZ_AWXA01000006.1"/>
</dbReference>
<dbReference type="EMBL" id="AWXA01000006">
    <property type="protein sequence ID" value="ERT62304.1"/>
    <property type="molecule type" value="Genomic_DNA"/>
</dbReference>
<proteinExistence type="predicted"/>
<dbReference type="Proteomes" id="UP000017090">
    <property type="component" value="Unassembled WGS sequence"/>
</dbReference>
<evidence type="ECO:0000313" key="2">
    <source>
        <dbReference type="EMBL" id="ERT62304.1"/>
    </source>
</evidence>
<dbReference type="PATRIC" id="fig|1111454.3.peg.206"/>
<reference evidence="2 3" key="1">
    <citation type="submission" date="2013-09" db="EMBL/GenBank/DDBJ databases">
        <authorList>
            <person name="Durkin A.S."/>
            <person name="Haft D.R."/>
            <person name="McCorrison J."/>
            <person name="Torralba M."/>
            <person name="Gillis M."/>
            <person name="Haft D.H."/>
            <person name="Methe B."/>
            <person name="Sutton G."/>
            <person name="Nelson K.E."/>
        </authorList>
    </citation>
    <scope>NUCLEOTIDE SEQUENCE [LARGE SCALE GENOMIC DNA]</scope>
    <source>
        <strain evidence="2 3">BV3C16-1</strain>
    </source>
</reference>
<sequence length="165" mass="19232">MTQEDLTKRFSCGAIEKEYEKARALSFVFQLAFTAVGIYFFWLMLPERTIAAKLDNIAVLCFCLWQIHRQRDILCYTTAKGLIVRRQCTSARDLLSGQLHPEKQLLFVPYRDIFEIADTWREFRLGQPIEGGLVILPVQLQFLSGKDKREILDRIRDGAEKDEEE</sequence>
<gene>
    <name evidence="2" type="ORF">HMPREF1250_0541</name>
</gene>
<comment type="caution">
    <text evidence="2">The sequence shown here is derived from an EMBL/GenBank/DDBJ whole genome shotgun (WGS) entry which is preliminary data.</text>
</comment>
<dbReference type="OrthoDB" id="1630658at2"/>
<dbReference type="AlphaFoldDB" id="U7UTS6"/>
<dbReference type="STRING" id="1111454.HMPREF1250_0541"/>
<name>U7UTS6_9FIRM</name>
<evidence type="ECO:0000256" key="1">
    <source>
        <dbReference type="SAM" id="Phobius"/>
    </source>
</evidence>
<keyword evidence="1" id="KW-0472">Membrane</keyword>